<dbReference type="GeneID" id="5470600"/>
<dbReference type="KEGG" id="vg:5470600"/>
<keyword evidence="1" id="KW-0472">Membrane</keyword>
<evidence type="ECO:0000256" key="1">
    <source>
        <dbReference type="SAM" id="Phobius"/>
    </source>
</evidence>
<accession>A7K962</accession>
<feature type="transmembrane region" description="Helical" evidence="1">
    <location>
        <begin position="42"/>
        <end position="63"/>
    </location>
</feature>
<organism evidence="2 3">
    <name type="scientific">Chlorovirus heliozoae</name>
    <dbReference type="NCBI Taxonomy" id="322019"/>
    <lineage>
        <taxon>Viruses</taxon>
        <taxon>Varidnaviria</taxon>
        <taxon>Bamfordvirae</taxon>
        <taxon>Nucleocytoviricota</taxon>
        <taxon>Megaviricetes</taxon>
        <taxon>Algavirales</taxon>
        <taxon>Phycodnaviridae</taxon>
        <taxon>Chlorovirus</taxon>
    </lineage>
</organism>
<keyword evidence="1" id="KW-0812">Transmembrane</keyword>
<dbReference type="RefSeq" id="YP_001426933.1">
    <property type="nucleotide sequence ID" value="NC_008724.1"/>
</dbReference>
<name>A7K962_9PHYC</name>
<evidence type="ECO:0000313" key="2">
    <source>
        <dbReference type="EMBL" id="ABT16586.1"/>
    </source>
</evidence>
<dbReference type="Proteomes" id="UP000202420">
    <property type="component" value="Segment"/>
</dbReference>
<sequence length="71" mass="8106">MIADLIRNVKEALSSEDVKTALNEVVEPCMKYVDVKVKSVSFFFQVIAILILVQCMATLFLIIMEIRRNIT</sequence>
<protein>
    <submittedName>
        <fullName evidence="2">Uncharacterized protein Z452R</fullName>
    </submittedName>
</protein>
<dbReference type="OrthoDB" id="26182at10239"/>
<proteinExistence type="predicted"/>
<keyword evidence="1" id="KW-1133">Transmembrane helix</keyword>
<keyword evidence="3" id="KW-1185">Reference proteome</keyword>
<gene>
    <name evidence="2" type="primary">Z452R</name>
    <name evidence="2" type="ORF">ATCV1_Z452R</name>
</gene>
<evidence type="ECO:0000313" key="3">
    <source>
        <dbReference type="Proteomes" id="UP000202420"/>
    </source>
</evidence>
<dbReference type="EMBL" id="EF101928">
    <property type="protein sequence ID" value="ABT16586.1"/>
    <property type="molecule type" value="Genomic_DNA"/>
</dbReference>
<reference evidence="2 3" key="1">
    <citation type="submission" date="2006-09" db="EMBL/GenBank/DDBJ databases">
        <title>Sequence and annotation of the 288-kb ATCV-1 virus that infects an endosymbiotic Chlorella strain of the heliozoon Acanthocystis turfacea.</title>
        <authorList>
            <person name="Fitzgerald L.A."/>
            <person name="Graves M.V."/>
            <person name="Li X."/>
            <person name="Pfitzner A.J.P."/>
            <person name="Hartigan J."/>
            <person name="Van Etten J.L."/>
        </authorList>
    </citation>
    <scope>NUCLEOTIDE SEQUENCE [LARGE SCALE GENOMIC DNA]</scope>
    <source>
        <strain evidence="2 3">ATCV-1</strain>
    </source>
</reference>